<dbReference type="AlphaFoldDB" id="W7HK86"/>
<dbReference type="HOGENOM" id="CLU_009600_9_2_1"/>
<evidence type="ECO:0000313" key="9">
    <source>
        <dbReference type="Proteomes" id="UP000024837"/>
    </source>
</evidence>
<name>W7HK86_9PEZI</name>
<gene>
    <name evidence="8" type="ORF">DRE_06799</name>
</gene>
<protein>
    <recommendedName>
        <fullName evidence="3">amidase</fullName>
        <ecNumber evidence="3">3.5.1.4</ecNumber>
    </recommendedName>
</protein>
<dbReference type="GO" id="GO:0004040">
    <property type="term" value="F:amidase activity"/>
    <property type="evidence" value="ECO:0007669"/>
    <property type="project" value="UniProtKB-EC"/>
</dbReference>
<dbReference type="PANTHER" id="PTHR46072:SF6">
    <property type="entry name" value="AMIDASE, PUTATIVE (AFU_ORTHOLOGUE AFUA_1G14530)-RELATED"/>
    <property type="match status" value="1"/>
</dbReference>
<keyword evidence="9" id="KW-1185">Reference proteome</keyword>
<evidence type="ECO:0000256" key="5">
    <source>
        <dbReference type="PIRSR" id="PIRSR001221-1"/>
    </source>
</evidence>
<feature type="active site" description="Acyl-ester intermediate" evidence="5">
    <location>
        <position position="231"/>
    </location>
</feature>
<evidence type="ECO:0000259" key="7">
    <source>
        <dbReference type="Pfam" id="PF01425"/>
    </source>
</evidence>
<dbReference type="PROSITE" id="PS00571">
    <property type="entry name" value="AMIDASES"/>
    <property type="match status" value="1"/>
</dbReference>
<dbReference type="InterPro" id="IPR023631">
    <property type="entry name" value="Amidase_dom"/>
</dbReference>
<evidence type="ECO:0000256" key="2">
    <source>
        <dbReference type="ARBA" id="ARBA00009199"/>
    </source>
</evidence>
<keyword evidence="4" id="KW-0378">Hydrolase</keyword>
<dbReference type="PIRSF" id="PIRSF001221">
    <property type="entry name" value="Amidase_fungi"/>
    <property type="match status" value="1"/>
</dbReference>
<comment type="catalytic activity">
    <reaction evidence="1">
        <text>a monocarboxylic acid amide + H2O = a monocarboxylate + NH4(+)</text>
        <dbReference type="Rhea" id="RHEA:12020"/>
        <dbReference type="ChEBI" id="CHEBI:15377"/>
        <dbReference type="ChEBI" id="CHEBI:28938"/>
        <dbReference type="ChEBI" id="CHEBI:35757"/>
        <dbReference type="ChEBI" id="CHEBI:83628"/>
        <dbReference type="EC" id="3.5.1.4"/>
    </reaction>
</comment>
<proteinExistence type="inferred from homology"/>
<dbReference type="OrthoDB" id="6428749at2759"/>
<dbReference type="PANTHER" id="PTHR46072">
    <property type="entry name" value="AMIDASE-RELATED-RELATED"/>
    <property type="match status" value="1"/>
</dbReference>
<accession>W7HK86</accession>
<evidence type="ECO:0000256" key="3">
    <source>
        <dbReference type="ARBA" id="ARBA00012922"/>
    </source>
</evidence>
<dbReference type="EMBL" id="KI966442">
    <property type="protein sequence ID" value="EWC44431.1"/>
    <property type="molecule type" value="Genomic_DNA"/>
</dbReference>
<feature type="binding site" evidence="6">
    <location>
        <begin position="228"/>
        <end position="231"/>
    </location>
    <ligand>
        <name>substrate</name>
    </ligand>
</feature>
<dbReference type="InterPro" id="IPR020556">
    <property type="entry name" value="Amidase_CS"/>
</dbReference>
<feature type="binding site" evidence="6">
    <location>
        <position position="181"/>
    </location>
    <ligand>
        <name>substrate</name>
    </ligand>
</feature>
<evidence type="ECO:0000256" key="6">
    <source>
        <dbReference type="PIRSR" id="PIRSR001221-2"/>
    </source>
</evidence>
<feature type="active site" description="Charge relay system" evidence="5">
    <location>
        <position position="132"/>
    </location>
</feature>
<dbReference type="InterPro" id="IPR036928">
    <property type="entry name" value="AS_sf"/>
</dbReference>
<comment type="similarity">
    <text evidence="2">Belongs to the amidase family.</text>
</comment>
<evidence type="ECO:0000256" key="4">
    <source>
        <dbReference type="ARBA" id="ARBA00022801"/>
    </source>
</evidence>
<feature type="domain" description="Amidase" evidence="7">
    <location>
        <begin position="77"/>
        <end position="531"/>
    </location>
</feature>
<dbReference type="SUPFAM" id="SSF75304">
    <property type="entry name" value="Amidase signature (AS) enzymes"/>
    <property type="match status" value="1"/>
</dbReference>
<reference evidence="8 9" key="1">
    <citation type="submission" date="2013-05" db="EMBL/GenBank/DDBJ databases">
        <title>Drechslerella stenobrocha genome reveals carnivorous origination and mechanical trapping mechanism of predatory fungi.</title>
        <authorList>
            <person name="Liu X."/>
            <person name="Zhang W."/>
            <person name="Liu K."/>
        </authorList>
    </citation>
    <scope>NUCLEOTIDE SEQUENCE [LARGE SCALE GENOMIC DNA]</scope>
    <source>
        <strain evidence="8 9">248</strain>
    </source>
</reference>
<dbReference type="Pfam" id="PF01425">
    <property type="entry name" value="Amidase"/>
    <property type="match status" value="1"/>
</dbReference>
<organism evidence="8 9">
    <name type="scientific">Drechslerella stenobrocha 248</name>
    <dbReference type="NCBI Taxonomy" id="1043628"/>
    <lineage>
        <taxon>Eukaryota</taxon>
        <taxon>Fungi</taxon>
        <taxon>Dikarya</taxon>
        <taxon>Ascomycota</taxon>
        <taxon>Pezizomycotina</taxon>
        <taxon>Orbiliomycetes</taxon>
        <taxon>Orbiliales</taxon>
        <taxon>Orbiliaceae</taxon>
        <taxon>Drechslerella</taxon>
    </lineage>
</organism>
<feature type="active site" description="Charge relay system" evidence="5">
    <location>
        <position position="207"/>
    </location>
</feature>
<sequence length="555" mass="61647">MEPIYIGIARRKRAEQLSRIPVEWQLKQLPAESVSDVRGIPRESGILSAREIEITETFDAIDLAAKIRSRTYSCYEVAVAFCKRAAIAQQLLSCLTEIFFDKALERAKELDKHLERHGLPLGPLHGVPVSLKDTENVPGYDTSCGMAGLCFRPATKASAIVLLLEKAGAVLYCKTNIPQTLMALDSHNQIWGRTLNPLNRRLTPGGSSGGESALIAMRGSLLGVGSDIGGSIRIPAMCTGVYGIKPTSLRLASHIGAEGFSIPGSHPIGISPSVGPLGTSLRSCELLLNLAIDGKLWETEPHVLFSPWRTIEPKMRQMRFLVLMTDNIVTPLPPVRRLLRETTALLKYRGHKVVVLENPPPFLKEHNAIFNRTIGFDGGNHIIDLLDSTEEAKVPCISGRLARRNPATIQQLYERYAKKEEFTINCLGLWKSADGEDFDAIIFPVAPHPTLRHDEWQYAGYTSIFNVLDWPAGAVPARNVTREDLEAPLGIETGDRWDKLNRTKLWNKKEDYLGTPLSLQIVGRKMQEEELVRAMHVVDEVLAETRDATIRDHKL</sequence>
<dbReference type="Proteomes" id="UP000024837">
    <property type="component" value="Unassembled WGS sequence"/>
</dbReference>
<evidence type="ECO:0000313" key="8">
    <source>
        <dbReference type="EMBL" id="EWC44431.1"/>
    </source>
</evidence>
<dbReference type="EC" id="3.5.1.4" evidence="3"/>
<feature type="binding site" evidence="6">
    <location>
        <position position="207"/>
    </location>
    <ligand>
        <name>substrate</name>
    </ligand>
</feature>
<dbReference type="Gene3D" id="3.90.1300.10">
    <property type="entry name" value="Amidase signature (AS) domain"/>
    <property type="match status" value="1"/>
</dbReference>
<evidence type="ECO:0000256" key="1">
    <source>
        <dbReference type="ARBA" id="ARBA00001311"/>
    </source>
</evidence>